<dbReference type="GO" id="GO:0003906">
    <property type="term" value="F:DNA-(apurinic or apyrimidinic site) endonuclease activity"/>
    <property type="evidence" value="ECO:0007669"/>
    <property type="project" value="TreeGrafter"/>
</dbReference>
<evidence type="ECO:0000256" key="6">
    <source>
        <dbReference type="ARBA" id="ARBA00022763"/>
    </source>
</evidence>
<sequence length="443" mass="51079">SWNVKWINGPTKRYEILSQFARNIYNIALLQETHLINSEAGQVFSSEYNSKSRGMAILIRKRVQWVASEVINDPEGRFIIIRGTLYNKKFIIIKIYAPNTTQAPFWGNISQQVSPNPEGGGDFNAVEDAGIDRSGHPLPWDSKSSKIIRDFMTSWNTNDAWRMYPKERKYTFYSLAHKSYSRINAIYVSHSILLNTLDTKIGNLTISDHATTDPSLSKTMLWKLNTSLLKETKFTEMIRQEIKEFFSTNNGSVNSKNVVWDAVKAFCRGRIIIYSSNKRKKEKKKTELESKLDKAEKAHMLDPKNGQLYVEMLQAHNQLQILIDQNTEFAFFRTKKKYYELGDKAGALLAHALKKQEAAYTVPAIKANNENLIKDPRELTKNFKNFIKVCTLHKRVHQKRNRAKIPCRSQDDQIKLEAPLGNKEVEQAIKKWALEENKLPEST</sequence>
<evidence type="ECO:0000259" key="10">
    <source>
        <dbReference type="Pfam" id="PF03372"/>
    </source>
</evidence>
<keyword evidence="5" id="KW-0479">Metal-binding</keyword>
<keyword evidence="12" id="KW-1185">Reference proteome</keyword>
<evidence type="ECO:0000256" key="4">
    <source>
        <dbReference type="ARBA" id="ARBA00012115"/>
    </source>
</evidence>
<dbReference type="PANTHER" id="PTHR22748:SF26">
    <property type="entry name" value="ENDONUCLEASE_EXONUCLEASE_PHOSPHATASE DOMAIN-CONTAINING PROTEIN"/>
    <property type="match status" value="1"/>
</dbReference>
<dbReference type="Ensembl" id="ENSLACT00000007156.1">
    <property type="protein sequence ID" value="ENSLACP00000007097.1"/>
    <property type="gene ID" value="ENSLACG00000006296.1"/>
</dbReference>
<keyword evidence="6" id="KW-0227">DNA damage</keyword>
<dbReference type="GO" id="GO:0005634">
    <property type="term" value="C:nucleus"/>
    <property type="evidence" value="ECO:0007669"/>
    <property type="project" value="TreeGrafter"/>
</dbReference>
<dbReference type="PANTHER" id="PTHR22748">
    <property type="entry name" value="AP ENDONUCLEASE"/>
    <property type="match status" value="1"/>
</dbReference>
<comment type="cofactor">
    <cofactor evidence="2">
        <name>Mg(2+)</name>
        <dbReference type="ChEBI" id="CHEBI:18420"/>
    </cofactor>
</comment>
<dbReference type="STRING" id="7897.ENSLACP00000007097"/>
<evidence type="ECO:0000256" key="1">
    <source>
        <dbReference type="ARBA" id="ARBA00000493"/>
    </source>
</evidence>
<comment type="catalytic activity">
    <reaction evidence="1">
        <text>Exonucleolytic cleavage in the 3'- to 5'-direction to yield nucleoside 5'-phosphates.</text>
        <dbReference type="EC" id="3.1.11.2"/>
    </reaction>
</comment>
<dbReference type="Gene3D" id="3.60.10.10">
    <property type="entry name" value="Endonuclease/exonuclease/phosphatase"/>
    <property type="match status" value="1"/>
</dbReference>
<reference evidence="12" key="1">
    <citation type="submission" date="2011-08" db="EMBL/GenBank/DDBJ databases">
        <title>The draft genome of Latimeria chalumnae.</title>
        <authorList>
            <person name="Di Palma F."/>
            <person name="Alfoldi J."/>
            <person name="Johnson J."/>
            <person name="Berlin A."/>
            <person name="Gnerre S."/>
            <person name="Jaffe D."/>
            <person name="MacCallum I."/>
            <person name="Young S."/>
            <person name="Walker B.J."/>
            <person name="Lander E."/>
            <person name="Lindblad-Toh K."/>
        </authorList>
    </citation>
    <scope>NUCLEOTIDE SEQUENCE [LARGE SCALE GENOMIC DNA]</scope>
    <source>
        <strain evidence="12">Wild caught</strain>
    </source>
</reference>
<dbReference type="HOGENOM" id="CLU_000680_2_0_1"/>
<evidence type="ECO:0000256" key="2">
    <source>
        <dbReference type="ARBA" id="ARBA00001946"/>
    </source>
</evidence>
<dbReference type="InterPro" id="IPR036691">
    <property type="entry name" value="Endo/exonu/phosph_ase_sf"/>
</dbReference>
<dbReference type="GO" id="GO:0008081">
    <property type="term" value="F:phosphoric diester hydrolase activity"/>
    <property type="evidence" value="ECO:0007669"/>
    <property type="project" value="TreeGrafter"/>
</dbReference>
<name>H3ABS6_LATCH</name>
<dbReference type="CDD" id="cd09076">
    <property type="entry name" value="L1-EN"/>
    <property type="match status" value="1"/>
</dbReference>
<evidence type="ECO:0000256" key="7">
    <source>
        <dbReference type="ARBA" id="ARBA00022801"/>
    </source>
</evidence>
<evidence type="ECO:0000256" key="3">
    <source>
        <dbReference type="ARBA" id="ARBA00007092"/>
    </source>
</evidence>
<dbReference type="GO" id="GO:0008311">
    <property type="term" value="F:double-stranded DNA 3'-5' DNA exonuclease activity"/>
    <property type="evidence" value="ECO:0007669"/>
    <property type="project" value="TreeGrafter"/>
</dbReference>
<accession>H3ABS6</accession>
<feature type="domain" description="Endonuclease/exonuclease/phosphatase" evidence="10">
    <location>
        <begin position="1"/>
        <end position="209"/>
    </location>
</feature>
<dbReference type="GO" id="GO:0006284">
    <property type="term" value="P:base-excision repair"/>
    <property type="evidence" value="ECO:0007669"/>
    <property type="project" value="TreeGrafter"/>
</dbReference>
<reference evidence="11" key="3">
    <citation type="submission" date="2025-09" db="UniProtKB">
        <authorList>
            <consortium name="Ensembl"/>
        </authorList>
    </citation>
    <scope>IDENTIFICATION</scope>
</reference>
<dbReference type="InParanoid" id="H3ABS6"/>
<dbReference type="InterPro" id="IPR004808">
    <property type="entry name" value="AP_endonuc_1"/>
</dbReference>
<comment type="similarity">
    <text evidence="3">Belongs to the DNA repair enzymes AP/ExoA family.</text>
</comment>
<evidence type="ECO:0000313" key="11">
    <source>
        <dbReference type="Ensembl" id="ENSLACP00000007097.1"/>
    </source>
</evidence>
<dbReference type="SUPFAM" id="SSF56219">
    <property type="entry name" value="DNase I-like"/>
    <property type="match status" value="1"/>
</dbReference>
<keyword evidence="8" id="KW-0460">Magnesium</keyword>
<evidence type="ECO:0000256" key="8">
    <source>
        <dbReference type="ARBA" id="ARBA00022842"/>
    </source>
</evidence>
<protein>
    <recommendedName>
        <fullName evidence="4">exodeoxyribonuclease III</fullName>
        <ecNumber evidence="4">3.1.11.2</ecNumber>
    </recommendedName>
</protein>
<dbReference type="EC" id="3.1.11.2" evidence="4"/>
<proteinExistence type="inferred from homology"/>
<dbReference type="OMA" id="YFRENDP"/>
<reference evidence="11" key="2">
    <citation type="submission" date="2025-08" db="UniProtKB">
        <authorList>
            <consortium name="Ensembl"/>
        </authorList>
    </citation>
    <scope>IDENTIFICATION</scope>
</reference>
<dbReference type="Proteomes" id="UP000008672">
    <property type="component" value="Unassembled WGS sequence"/>
</dbReference>
<evidence type="ECO:0000313" key="12">
    <source>
        <dbReference type="Proteomes" id="UP000008672"/>
    </source>
</evidence>
<evidence type="ECO:0000256" key="5">
    <source>
        <dbReference type="ARBA" id="ARBA00022723"/>
    </source>
</evidence>
<dbReference type="EMBL" id="AFYH01199836">
    <property type="status" value="NOT_ANNOTATED_CDS"/>
    <property type="molecule type" value="Genomic_DNA"/>
</dbReference>
<dbReference type="GeneTree" id="ENSGT00940000164503"/>
<keyword evidence="9" id="KW-0234">DNA repair</keyword>
<dbReference type="AlphaFoldDB" id="H3ABS6"/>
<evidence type="ECO:0000256" key="9">
    <source>
        <dbReference type="ARBA" id="ARBA00023204"/>
    </source>
</evidence>
<dbReference type="GO" id="GO:0046872">
    <property type="term" value="F:metal ion binding"/>
    <property type="evidence" value="ECO:0007669"/>
    <property type="project" value="UniProtKB-KW"/>
</dbReference>
<organism evidence="11 12">
    <name type="scientific">Latimeria chalumnae</name>
    <name type="common">Coelacanth</name>
    <dbReference type="NCBI Taxonomy" id="7897"/>
    <lineage>
        <taxon>Eukaryota</taxon>
        <taxon>Metazoa</taxon>
        <taxon>Chordata</taxon>
        <taxon>Craniata</taxon>
        <taxon>Vertebrata</taxon>
        <taxon>Euteleostomi</taxon>
        <taxon>Coelacanthiformes</taxon>
        <taxon>Coelacanthidae</taxon>
        <taxon>Latimeria</taxon>
    </lineage>
</organism>
<dbReference type="InterPro" id="IPR005135">
    <property type="entry name" value="Endo/exonuclease/phosphatase"/>
</dbReference>
<dbReference type="Pfam" id="PF03372">
    <property type="entry name" value="Exo_endo_phos"/>
    <property type="match status" value="1"/>
</dbReference>
<keyword evidence="7" id="KW-0378">Hydrolase</keyword>